<dbReference type="InterPro" id="IPR023867">
    <property type="entry name" value="Sulphatase_maturase_rSAM"/>
</dbReference>
<proteinExistence type="predicted"/>
<keyword evidence="3" id="KW-0479">Metal-binding</keyword>
<dbReference type="PANTHER" id="PTHR43273">
    <property type="entry name" value="ANAEROBIC SULFATASE-MATURATING ENZYME HOMOLOG ASLB-RELATED"/>
    <property type="match status" value="1"/>
</dbReference>
<reference evidence="7 8" key="1">
    <citation type="journal article" date="2019" name="Emerg. Microbes Infect.">
        <title>Comprehensive subspecies identification of 175 nontuberculous mycobacteria species based on 7547 genomic profiles.</title>
        <authorList>
            <person name="Matsumoto Y."/>
            <person name="Kinjo T."/>
            <person name="Motooka D."/>
            <person name="Nabeya D."/>
            <person name="Jung N."/>
            <person name="Uechi K."/>
            <person name="Horii T."/>
            <person name="Iida T."/>
            <person name="Fujita J."/>
            <person name="Nakamura S."/>
        </authorList>
    </citation>
    <scope>NUCLEOTIDE SEQUENCE [LARGE SCALE GENOMIC DNA]</scope>
    <source>
        <strain evidence="7 8">JCM 30396</strain>
    </source>
</reference>
<dbReference type="InterPro" id="IPR058240">
    <property type="entry name" value="rSAM_sf"/>
</dbReference>
<evidence type="ECO:0000259" key="6">
    <source>
        <dbReference type="Pfam" id="PF04055"/>
    </source>
</evidence>
<dbReference type="Pfam" id="PF04055">
    <property type="entry name" value="Radical_SAM"/>
    <property type="match status" value="1"/>
</dbReference>
<evidence type="ECO:0000256" key="4">
    <source>
        <dbReference type="ARBA" id="ARBA00023004"/>
    </source>
</evidence>
<evidence type="ECO:0000256" key="1">
    <source>
        <dbReference type="ARBA" id="ARBA00001966"/>
    </source>
</evidence>
<dbReference type="SFLD" id="SFLDG01072">
    <property type="entry name" value="dehydrogenase_like"/>
    <property type="match status" value="1"/>
</dbReference>
<gene>
    <name evidence="7" type="ORF">MHEL_37700</name>
</gene>
<dbReference type="AlphaFoldDB" id="A0A7I7T8F9"/>
<evidence type="ECO:0000256" key="5">
    <source>
        <dbReference type="ARBA" id="ARBA00023014"/>
    </source>
</evidence>
<keyword evidence="5" id="KW-0411">Iron-sulfur</keyword>
<keyword evidence="4" id="KW-0408">Iron</keyword>
<dbReference type="EMBL" id="AP022596">
    <property type="protein sequence ID" value="BBY65527.1"/>
    <property type="molecule type" value="Genomic_DNA"/>
</dbReference>
<dbReference type="GO" id="GO:0016491">
    <property type="term" value="F:oxidoreductase activity"/>
    <property type="evidence" value="ECO:0007669"/>
    <property type="project" value="InterPro"/>
</dbReference>
<dbReference type="InterPro" id="IPR007197">
    <property type="entry name" value="rSAM"/>
</dbReference>
<accession>A0A7I7T8F9</accession>
<sequence>MDRVSGRWVALNQDWAKLLPLIDRWHEPGELREPIRNLRTTLIEHEVGVVGSERHFDSLNTLILKLTAHCNHACTYCYDFETAGGSAIEVDVATDAIRQGLALCDSSLQVILHGGEPMLVWARVEEIVQAGEELAADEKKRLRFVGQTNMSRLSDRIRDFSWQHDIVWGVSVDGPAEIHDRLRIYRNGSGTYRDFAQSLARFPDFVKSCGVLSTITVANQDQLTDVCRHFRDLGMASWEWSLFQPIGRGRQAAEELAPDPAVLVAAWNELFDAVLHGEFEGFPVRPIVKYTDNFLHGPGTNMCMRPECGAGRDLLSISADGTIEACDCIDTRGPLAGLGKMGTDSLDDARKSSTANSIRGRDLCSTRCAECVWWGVCGGGCLARAPHLNAIPDLECALALNAFDRIADQLVVPGGPLRRYLSTISTDAS</sequence>
<evidence type="ECO:0000313" key="8">
    <source>
        <dbReference type="Proteomes" id="UP000467148"/>
    </source>
</evidence>
<evidence type="ECO:0000256" key="2">
    <source>
        <dbReference type="ARBA" id="ARBA00022691"/>
    </source>
</evidence>
<dbReference type="InterPro" id="IPR023885">
    <property type="entry name" value="4Fe4S-binding_SPASM_dom"/>
</dbReference>
<dbReference type="SFLD" id="SFLDG01386">
    <property type="entry name" value="main_SPASM_domain-containing"/>
    <property type="match status" value="2"/>
</dbReference>
<dbReference type="SUPFAM" id="SSF102114">
    <property type="entry name" value="Radical SAM enzymes"/>
    <property type="match status" value="1"/>
</dbReference>
<name>A0A7I7T8F9_9MYCO</name>
<dbReference type="RefSeq" id="WP_246228047.1">
    <property type="nucleotide sequence ID" value="NZ_AP022596.1"/>
</dbReference>
<protein>
    <recommendedName>
        <fullName evidence="6">Radical SAM core domain-containing protein</fullName>
    </recommendedName>
</protein>
<dbReference type="Proteomes" id="UP000467148">
    <property type="component" value="Chromosome"/>
</dbReference>
<evidence type="ECO:0000313" key="7">
    <source>
        <dbReference type="EMBL" id="BBY65527.1"/>
    </source>
</evidence>
<dbReference type="CDD" id="cd01335">
    <property type="entry name" value="Radical_SAM"/>
    <property type="match status" value="1"/>
</dbReference>
<dbReference type="GO" id="GO:0046872">
    <property type="term" value="F:metal ion binding"/>
    <property type="evidence" value="ECO:0007669"/>
    <property type="project" value="UniProtKB-KW"/>
</dbReference>
<dbReference type="Gene3D" id="3.20.20.70">
    <property type="entry name" value="Aldolase class I"/>
    <property type="match status" value="1"/>
</dbReference>
<dbReference type="KEGG" id="mhev:MHEL_37700"/>
<dbReference type="InterPro" id="IPR013785">
    <property type="entry name" value="Aldolase_TIM"/>
</dbReference>
<dbReference type="SFLD" id="SFLDG01067">
    <property type="entry name" value="SPASM/twitch_domain_containing"/>
    <property type="match status" value="2"/>
</dbReference>
<keyword evidence="2" id="KW-0949">S-adenosyl-L-methionine</keyword>
<organism evidence="7 8">
    <name type="scientific">Mycolicibacterium helvum</name>
    <dbReference type="NCBI Taxonomy" id="1534349"/>
    <lineage>
        <taxon>Bacteria</taxon>
        <taxon>Bacillati</taxon>
        <taxon>Actinomycetota</taxon>
        <taxon>Actinomycetes</taxon>
        <taxon>Mycobacteriales</taxon>
        <taxon>Mycobacteriaceae</taxon>
        <taxon>Mycolicibacterium</taxon>
    </lineage>
</organism>
<dbReference type="PANTHER" id="PTHR43273:SF8">
    <property type="entry name" value="RADICAL SAM DOMAIN PROTEIN"/>
    <property type="match status" value="1"/>
</dbReference>
<keyword evidence="8" id="KW-1185">Reference proteome</keyword>
<feature type="domain" description="Radical SAM core" evidence="6">
    <location>
        <begin position="66"/>
        <end position="217"/>
    </location>
</feature>
<dbReference type="GO" id="GO:0051536">
    <property type="term" value="F:iron-sulfur cluster binding"/>
    <property type="evidence" value="ECO:0007669"/>
    <property type="project" value="UniProtKB-KW"/>
</dbReference>
<comment type="cofactor">
    <cofactor evidence="1">
        <name>[4Fe-4S] cluster</name>
        <dbReference type="ChEBI" id="CHEBI:49883"/>
    </cofactor>
</comment>
<dbReference type="NCBIfam" id="TIGR04085">
    <property type="entry name" value="rSAM_more_4Fe4S"/>
    <property type="match status" value="1"/>
</dbReference>
<dbReference type="SFLD" id="SFLDG01384">
    <property type="entry name" value="thioether_bond_formation_requi"/>
    <property type="match status" value="1"/>
</dbReference>
<evidence type="ECO:0000256" key="3">
    <source>
        <dbReference type="ARBA" id="ARBA00022723"/>
    </source>
</evidence>
<dbReference type="SFLD" id="SFLDS00029">
    <property type="entry name" value="Radical_SAM"/>
    <property type="match status" value="2"/>
</dbReference>